<organism evidence="4 5">
    <name type="scientific">Daejeonella lutea</name>
    <dbReference type="NCBI Taxonomy" id="572036"/>
    <lineage>
        <taxon>Bacteria</taxon>
        <taxon>Pseudomonadati</taxon>
        <taxon>Bacteroidota</taxon>
        <taxon>Sphingobacteriia</taxon>
        <taxon>Sphingobacteriales</taxon>
        <taxon>Sphingobacteriaceae</taxon>
        <taxon>Daejeonella</taxon>
    </lineage>
</organism>
<proteinExistence type="predicted"/>
<feature type="domain" description="HTH deoR-type" evidence="3">
    <location>
        <begin position="13"/>
        <end position="51"/>
    </location>
</feature>
<evidence type="ECO:0000259" key="3">
    <source>
        <dbReference type="Pfam" id="PF08220"/>
    </source>
</evidence>
<dbReference type="GO" id="GO:0003700">
    <property type="term" value="F:DNA-binding transcription factor activity"/>
    <property type="evidence" value="ECO:0007669"/>
    <property type="project" value="InterPro"/>
</dbReference>
<evidence type="ECO:0000256" key="1">
    <source>
        <dbReference type="ARBA" id="ARBA00023015"/>
    </source>
</evidence>
<dbReference type="InterPro" id="IPR036390">
    <property type="entry name" value="WH_DNA-bd_sf"/>
</dbReference>
<keyword evidence="1" id="KW-0805">Transcription regulation</keyword>
<evidence type="ECO:0000256" key="2">
    <source>
        <dbReference type="ARBA" id="ARBA00023163"/>
    </source>
</evidence>
<accession>A0A1T5AZS7</accession>
<gene>
    <name evidence="4" type="ORF">SAMN05661099_1156</name>
</gene>
<name>A0A1T5AZS7_9SPHI</name>
<dbReference type="Gene3D" id="1.10.10.10">
    <property type="entry name" value="Winged helix-like DNA-binding domain superfamily/Winged helix DNA-binding domain"/>
    <property type="match status" value="1"/>
</dbReference>
<reference evidence="5" key="1">
    <citation type="submission" date="2017-02" db="EMBL/GenBank/DDBJ databases">
        <authorList>
            <person name="Varghese N."/>
            <person name="Submissions S."/>
        </authorList>
    </citation>
    <scope>NUCLEOTIDE SEQUENCE [LARGE SCALE GENOMIC DNA]</scope>
    <source>
        <strain evidence="5">DSM 22385</strain>
    </source>
</reference>
<dbReference type="OrthoDB" id="1450282at2"/>
<evidence type="ECO:0000313" key="4">
    <source>
        <dbReference type="EMBL" id="SKB40307.1"/>
    </source>
</evidence>
<dbReference type="InterPro" id="IPR036388">
    <property type="entry name" value="WH-like_DNA-bd_sf"/>
</dbReference>
<keyword evidence="2" id="KW-0804">Transcription</keyword>
<keyword evidence="5" id="KW-1185">Reference proteome</keyword>
<protein>
    <submittedName>
        <fullName evidence="4">DeoR-like helix-turn-helix domain-containing protein</fullName>
    </submittedName>
</protein>
<dbReference type="SUPFAM" id="SSF46785">
    <property type="entry name" value="Winged helix' DNA-binding domain"/>
    <property type="match status" value="1"/>
</dbReference>
<sequence>MNSYRSHGQHLKVMLEMLEKGRFISRQQAARYFDCSEDTITNWLNELRDEGHEIHFSRSLQRYVLKKNDDKK</sequence>
<dbReference type="Proteomes" id="UP000189981">
    <property type="component" value="Unassembled WGS sequence"/>
</dbReference>
<dbReference type="Pfam" id="PF08220">
    <property type="entry name" value="HTH_DeoR"/>
    <property type="match status" value="1"/>
</dbReference>
<dbReference type="EMBL" id="FUYR01000001">
    <property type="protein sequence ID" value="SKB40307.1"/>
    <property type="molecule type" value="Genomic_DNA"/>
</dbReference>
<dbReference type="RefSeq" id="WP_079701665.1">
    <property type="nucleotide sequence ID" value="NZ_FUYR01000001.1"/>
</dbReference>
<evidence type="ECO:0000313" key="5">
    <source>
        <dbReference type="Proteomes" id="UP000189981"/>
    </source>
</evidence>
<dbReference type="InterPro" id="IPR001034">
    <property type="entry name" value="DeoR_HTH"/>
</dbReference>
<dbReference type="STRING" id="572036.SAMN05661099_1156"/>
<dbReference type="AlphaFoldDB" id="A0A1T5AZS7"/>